<name>A0A1G4ML55_LACFM</name>
<evidence type="ECO:0000313" key="4">
    <source>
        <dbReference type="EMBL" id="SCW04630.1"/>
    </source>
</evidence>
<dbReference type="AlphaFoldDB" id="A0A1G4ML55"/>
<protein>
    <submittedName>
        <fullName evidence="4">LAFE_0H17788g1_1</fullName>
    </submittedName>
</protein>
<dbReference type="InterPro" id="IPR029039">
    <property type="entry name" value="Flavoprotein-like_sf"/>
</dbReference>
<gene>
    <name evidence="4" type="ORF">LAFE_0H17788G</name>
</gene>
<proteinExistence type="inferred from homology"/>
<organism evidence="4 5">
    <name type="scientific">Lachancea fermentati</name>
    <name type="common">Zygosaccharomyces fermentati</name>
    <dbReference type="NCBI Taxonomy" id="4955"/>
    <lineage>
        <taxon>Eukaryota</taxon>
        <taxon>Fungi</taxon>
        <taxon>Dikarya</taxon>
        <taxon>Ascomycota</taxon>
        <taxon>Saccharomycotina</taxon>
        <taxon>Saccharomycetes</taxon>
        <taxon>Saccharomycetales</taxon>
        <taxon>Saccharomycetaceae</taxon>
        <taxon>Lachancea</taxon>
    </lineage>
</organism>
<feature type="domain" description="Flavodoxin-like fold" evidence="3">
    <location>
        <begin position="1"/>
        <end position="214"/>
    </location>
</feature>
<dbReference type="EMBL" id="LT598491">
    <property type="protein sequence ID" value="SCW04630.1"/>
    <property type="molecule type" value="Genomic_DNA"/>
</dbReference>
<dbReference type="Pfam" id="PF02525">
    <property type="entry name" value="Flavodoxin_2"/>
    <property type="match status" value="1"/>
</dbReference>
<comment type="similarity">
    <text evidence="1">Belongs to the NAD(P)H dehydrogenase (quinone) family.</text>
</comment>
<dbReference type="Proteomes" id="UP000190831">
    <property type="component" value="Chromosome H"/>
</dbReference>
<dbReference type="PANTHER" id="PTHR10204:SF34">
    <property type="entry name" value="NAD(P)H DEHYDROGENASE [QUINONE] 1 ISOFORM 1"/>
    <property type="match status" value="1"/>
</dbReference>
<dbReference type="GO" id="GO:0003955">
    <property type="term" value="F:NAD(P)H dehydrogenase (quinone) activity"/>
    <property type="evidence" value="ECO:0007669"/>
    <property type="project" value="TreeGrafter"/>
</dbReference>
<dbReference type="GO" id="GO:0005829">
    <property type="term" value="C:cytosol"/>
    <property type="evidence" value="ECO:0007669"/>
    <property type="project" value="TreeGrafter"/>
</dbReference>
<keyword evidence="5" id="KW-1185">Reference proteome</keyword>
<dbReference type="InterPro" id="IPR003680">
    <property type="entry name" value="Flavodoxin_fold"/>
</dbReference>
<dbReference type="OrthoDB" id="26889at2759"/>
<evidence type="ECO:0000256" key="2">
    <source>
        <dbReference type="ARBA" id="ARBA00023002"/>
    </source>
</evidence>
<sequence length="260" mass="29033">MKVLLVSAHPEERSLNASLRKVAITQLKADGHDVQVSDLYSSGWKAVVDRSDFPDLSNEDRLQISAASGAAYQSGKLTSDVKSEQEKMLWADILILQFPLWWFSMPAIMKGWVERVFSLGFAYGVGEYSATRYGDRYGDGPFVGKRAMLMVTMGAMEEHFSGRGINGPIDDVLFPINHGILYYPGFEILPPFLVYRADRLDKTGFEAIAEKLKAKMKSITTASPIPYRRQNGGDYTMPTLQLKPGLEKEGNVGFALHRQE</sequence>
<dbReference type="Gene3D" id="3.40.50.360">
    <property type="match status" value="1"/>
</dbReference>
<evidence type="ECO:0000256" key="1">
    <source>
        <dbReference type="ARBA" id="ARBA00006252"/>
    </source>
</evidence>
<evidence type="ECO:0000313" key="5">
    <source>
        <dbReference type="Proteomes" id="UP000190831"/>
    </source>
</evidence>
<dbReference type="InterPro" id="IPR051545">
    <property type="entry name" value="NAD(P)H_dehydrogenase_qn"/>
</dbReference>
<dbReference type="PANTHER" id="PTHR10204">
    <property type="entry name" value="NAD P H OXIDOREDUCTASE-RELATED"/>
    <property type="match status" value="1"/>
</dbReference>
<accession>A0A1G4ML55</accession>
<keyword evidence="2" id="KW-0560">Oxidoreductase</keyword>
<evidence type="ECO:0000259" key="3">
    <source>
        <dbReference type="Pfam" id="PF02525"/>
    </source>
</evidence>
<dbReference type="STRING" id="4955.A0A1G4ML55"/>
<reference evidence="4 5" key="1">
    <citation type="submission" date="2016-03" db="EMBL/GenBank/DDBJ databases">
        <authorList>
            <person name="Devillers H."/>
        </authorList>
    </citation>
    <scope>NUCLEOTIDE SEQUENCE [LARGE SCALE GENOMIC DNA]</scope>
    <source>
        <strain evidence="4">CBS 6772</strain>
    </source>
</reference>
<dbReference type="SUPFAM" id="SSF52218">
    <property type="entry name" value="Flavoproteins"/>
    <property type="match status" value="1"/>
</dbReference>
<dbReference type="OMA" id="HGILHYP"/>